<dbReference type="EMBL" id="BAAAQK010000038">
    <property type="protein sequence ID" value="GAA1881980.1"/>
    <property type="molecule type" value="Genomic_DNA"/>
</dbReference>
<dbReference type="InterPro" id="IPR051049">
    <property type="entry name" value="Dienelactone_hydrolase-like"/>
</dbReference>
<keyword evidence="3" id="KW-1185">Reference proteome</keyword>
<reference evidence="2 3" key="1">
    <citation type="journal article" date="2019" name="Int. J. Syst. Evol. Microbiol.">
        <title>The Global Catalogue of Microorganisms (GCM) 10K type strain sequencing project: providing services to taxonomists for standard genome sequencing and annotation.</title>
        <authorList>
            <consortium name="The Broad Institute Genomics Platform"/>
            <consortium name="The Broad Institute Genome Sequencing Center for Infectious Disease"/>
            <person name="Wu L."/>
            <person name="Ma J."/>
        </authorList>
    </citation>
    <scope>NUCLEOTIDE SEQUENCE [LARGE SCALE GENOMIC DNA]</scope>
    <source>
        <strain evidence="2 3">JCM 16009</strain>
    </source>
</reference>
<sequence length="246" mass="25800">MPRTSLTVAAPAGDCPATLHTPEGEGPWPGVVMFVDAGGVRETFLVMADRLAAAGYSVLLPDVYYRTPFAPFAMDTVFTEPDERARLMALMAGLTMDMVREDSPAYADALLDRPETSGSAIGTTGYCMGGKVSLTAAAALGERAGAAASFHGGRLAVADDPSSPHHRVSDIRARVLVVAATDDAGFGPEQFALLEESLTAAGVPHTLETYPAAHGFAVPDNPTYDAAAEQRHWTALEDFYGAALAR</sequence>
<name>A0ABN2NRA3_9PSEU</name>
<protein>
    <submittedName>
        <fullName evidence="2">Dienelactone hydrolase family protein</fullName>
    </submittedName>
</protein>
<evidence type="ECO:0000313" key="2">
    <source>
        <dbReference type="EMBL" id="GAA1881980.1"/>
    </source>
</evidence>
<accession>A0ABN2NRA3</accession>
<dbReference type="Proteomes" id="UP001500449">
    <property type="component" value="Unassembled WGS sequence"/>
</dbReference>
<dbReference type="Gene3D" id="3.40.50.1820">
    <property type="entry name" value="alpha/beta hydrolase"/>
    <property type="match status" value="1"/>
</dbReference>
<dbReference type="InterPro" id="IPR002925">
    <property type="entry name" value="Dienelactn_hydro"/>
</dbReference>
<evidence type="ECO:0000313" key="3">
    <source>
        <dbReference type="Proteomes" id="UP001500449"/>
    </source>
</evidence>
<dbReference type="RefSeq" id="WP_344428504.1">
    <property type="nucleotide sequence ID" value="NZ_BAAAQK010000038.1"/>
</dbReference>
<dbReference type="SUPFAM" id="SSF53474">
    <property type="entry name" value="alpha/beta-Hydrolases"/>
    <property type="match status" value="1"/>
</dbReference>
<dbReference type="PANTHER" id="PTHR46623:SF10">
    <property type="entry name" value="CARBOXYMETHYLENEBUTENOLIDASE HOMOLOG"/>
    <property type="match status" value="1"/>
</dbReference>
<proteinExistence type="predicted"/>
<organism evidence="2 3">
    <name type="scientific">Pseudonocardia ailaonensis</name>
    <dbReference type="NCBI Taxonomy" id="367279"/>
    <lineage>
        <taxon>Bacteria</taxon>
        <taxon>Bacillati</taxon>
        <taxon>Actinomycetota</taxon>
        <taxon>Actinomycetes</taxon>
        <taxon>Pseudonocardiales</taxon>
        <taxon>Pseudonocardiaceae</taxon>
        <taxon>Pseudonocardia</taxon>
    </lineage>
</organism>
<keyword evidence="2" id="KW-0378">Hydrolase</keyword>
<dbReference type="PANTHER" id="PTHR46623">
    <property type="entry name" value="CARBOXYMETHYLENEBUTENOLIDASE-RELATED"/>
    <property type="match status" value="1"/>
</dbReference>
<dbReference type="GO" id="GO:0016787">
    <property type="term" value="F:hydrolase activity"/>
    <property type="evidence" value="ECO:0007669"/>
    <property type="project" value="UniProtKB-KW"/>
</dbReference>
<dbReference type="InterPro" id="IPR029058">
    <property type="entry name" value="AB_hydrolase_fold"/>
</dbReference>
<comment type="caution">
    <text evidence="2">The sequence shown here is derived from an EMBL/GenBank/DDBJ whole genome shotgun (WGS) entry which is preliminary data.</text>
</comment>
<dbReference type="Pfam" id="PF01738">
    <property type="entry name" value="DLH"/>
    <property type="match status" value="1"/>
</dbReference>
<gene>
    <name evidence="2" type="ORF">GCM10009836_73980</name>
</gene>
<evidence type="ECO:0000259" key="1">
    <source>
        <dbReference type="Pfam" id="PF01738"/>
    </source>
</evidence>
<feature type="domain" description="Dienelactone hydrolase" evidence="1">
    <location>
        <begin position="17"/>
        <end position="242"/>
    </location>
</feature>